<feature type="compositionally biased region" description="Basic and acidic residues" evidence="1">
    <location>
        <begin position="103"/>
        <end position="117"/>
    </location>
</feature>
<organism evidence="2 3">
    <name type="scientific">Puccinia sorghi</name>
    <dbReference type="NCBI Taxonomy" id="27349"/>
    <lineage>
        <taxon>Eukaryota</taxon>
        <taxon>Fungi</taxon>
        <taxon>Dikarya</taxon>
        <taxon>Basidiomycota</taxon>
        <taxon>Pucciniomycotina</taxon>
        <taxon>Pucciniomycetes</taxon>
        <taxon>Pucciniales</taxon>
        <taxon>Pucciniaceae</taxon>
        <taxon>Puccinia</taxon>
    </lineage>
</organism>
<name>A0A0L6UJP2_9BASI</name>
<evidence type="ECO:0000313" key="3">
    <source>
        <dbReference type="Proteomes" id="UP000037035"/>
    </source>
</evidence>
<accession>A0A0L6UJP2</accession>
<evidence type="ECO:0000313" key="2">
    <source>
        <dbReference type="EMBL" id="KNZ48487.1"/>
    </source>
</evidence>
<dbReference type="Proteomes" id="UP000037035">
    <property type="component" value="Unassembled WGS sequence"/>
</dbReference>
<feature type="non-terminal residue" evidence="2">
    <location>
        <position position="1"/>
    </location>
</feature>
<comment type="caution">
    <text evidence="2">The sequence shown here is derived from an EMBL/GenBank/DDBJ whole genome shotgun (WGS) entry which is preliminary data.</text>
</comment>
<feature type="compositionally biased region" description="Polar residues" evidence="1">
    <location>
        <begin position="146"/>
        <end position="160"/>
    </location>
</feature>
<dbReference type="VEuPathDB" id="FungiDB:VP01_5632g1"/>
<protein>
    <submittedName>
        <fullName evidence="2">Uncharacterized protein</fullName>
    </submittedName>
</protein>
<reference evidence="2 3" key="1">
    <citation type="submission" date="2015-08" db="EMBL/GenBank/DDBJ databases">
        <title>Next Generation Sequencing and Analysis of the Genome of Puccinia sorghi L Schw, the Causal Agent of Maize Common Rust.</title>
        <authorList>
            <person name="Rochi L."/>
            <person name="Burguener G."/>
            <person name="Darino M."/>
            <person name="Turjanski A."/>
            <person name="Kreff E."/>
            <person name="Dieguez M.J."/>
            <person name="Sacco F."/>
        </authorList>
    </citation>
    <scope>NUCLEOTIDE SEQUENCE [LARGE SCALE GENOMIC DNA]</scope>
    <source>
        <strain evidence="2 3">RO10H11247</strain>
    </source>
</reference>
<feature type="compositionally biased region" description="Polar residues" evidence="1">
    <location>
        <begin position="119"/>
        <end position="129"/>
    </location>
</feature>
<keyword evidence="3" id="KW-1185">Reference proteome</keyword>
<evidence type="ECO:0000256" key="1">
    <source>
        <dbReference type="SAM" id="MobiDB-lite"/>
    </source>
</evidence>
<feature type="compositionally biased region" description="Basic and acidic residues" evidence="1">
    <location>
        <begin position="161"/>
        <end position="174"/>
    </location>
</feature>
<dbReference type="AlphaFoldDB" id="A0A0L6UJP2"/>
<feature type="region of interest" description="Disordered" evidence="1">
    <location>
        <begin position="97"/>
        <end position="131"/>
    </location>
</feature>
<gene>
    <name evidence="2" type="ORF">VP01_5632g1</name>
</gene>
<sequence>LIKYYLDILKTRREDFIRNYQPSHWELLNPAERKTIIDRNLLDQQEELIEAQLRINKFFCLHRERKKAYQLAKMSNLNASMALPKTADLVHNTAFTPEEYSPENDHTENKDLIDWDPKAQSSPNHSHQPLGQKENLTLEARAASNLANPTDLATNNNPTLDSRHPRELPRDPMRWRRTTYK</sequence>
<feature type="region of interest" description="Disordered" evidence="1">
    <location>
        <begin position="146"/>
        <end position="181"/>
    </location>
</feature>
<dbReference type="EMBL" id="LAVV01010866">
    <property type="protein sequence ID" value="KNZ48487.1"/>
    <property type="molecule type" value="Genomic_DNA"/>
</dbReference>
<proteinExistence type="predicted"/>